<dbReference type="GO" id="GO:0003677">
    <property type="term" value="F:DNA binding"/>
    <property type="evidence" value="ECO:0007669"/>
    <property type="project" value="InterPro"/>
</dbReference>
<dbReference type="PANTHER" id="PTHR47338:SF10">
    <property type="entry name" value="TRANSCRIPTION FACTOR DOMAIN-CONTAINING PROTEIN-RELATED"/>
    <property type="match status" value="1"/>
</dbReference>
<evidence type="ECO:0000256" key="6">
    <source>
        <dbReference type="ARBA" id="ARBA00023163"/>
    </source>
</evidence>
<keyword evidence="4" id="KW-0677">Repeat</keyword>
<dbReference type="Pfam" id="PF00400">
    <property type="entry name" value="WD40"/>
    <property type="match status" value="4"/>
</dbReference>
<dbReference type="Gene3D" id="4.10.240.10">
    <property type="entry name" value="Zn(2)-C6 fungal-type DNA-binding domain"/>
    <property type="match status" value="1"/>
</dbReference>
<feature type="region of interest" description="Disordered" evidence="9">
    <location>
        <begin position="979"/>
        <end position="1003"/>
    </location>
</feature>
<dbReference type="InterPro" id="IPR001138">
    <property type="entry name" value="Zn2Cys6_DnaBD"/>
</dbReference>
<dbReference type="SMART" id="SM00906">
    <property type="entry name" value="Fungal_trans"/>
    <property type="match status" value="1"/>
</dbReference>
<dbReference type="InterPro" id="IPR019775">
    <property type="entry name" value="WD40_repeat_CS"/>
</dbReference>
<dbReference type="SMART" id="SM00320">
    <property type="entry name" value="WD40"/>
    <property type="match status" value="6"/>
</dbReference>
<evidence type="ECO:0000256" key="3">
    <source>
        <dbReference type="ARBA" id="ARBA00022723"/>
    </source>
</evidence>
<feature type="compositionally biased region" description="Polar residues" evidence="9">
    <location>
        <begin position="991"/>
        <end position="1003"/>
    </location>
</feature>
<dbReference type="FunFam" id="2.130.10.10:FF:000870">
    <property type="entry name" value="WD repeat-containing protein"/>
    <property type="match status" value="1"/>
</dbReference>
<dbReference type="SUPFAM" id="SSF57701">
    <property type="entry name" value="Zn2/Cys6 DNA-binding domain"/>
    <property type="match status" value="1"/>
</dbReference>
<evidence type="ECO:0000259" key="10">
    <source>
        <dbReference type="PROSITE" id="PS50048"/>
    </source>
</evidence>
<evidence type="ECO:0000256" key="1">
    <source>
        <dbReference type="ARBA" id="ARBA00004123"/>
    </source>
</evidence>
<accession>A0A0F8B0J8</accession>
<dbReference type="PANTHER" id="PTHR47338">
    <property type="entry name" value="ZN(II)2CYS6 TRANSCRIPTION FACTOR (EUROFUNG)-RELATED"/>
    <property type="match status" value="1"/>
</dbReference>
<dbReference type="PROSITE" id="PS50082">
    <property type="entry name" value="WD_REPEATS_2"/>
    <property type="match status" value="3"/>
</dbReference>
<feature type="repeat" description="WD" evidence="8">
    <location>
        <begin position="73"/>
        <end position="115"/>
    </location>
</feature>
<feature type="repeat" description="WD" evidence="8">
    <location>
        <begin position="209"/>
        <end position="241"/>
    </location>
</feature>
<dbReference type="CDD" id="cd12148">
    <property type="entry name" value="fungal_TF_MHR"/>
    <property type="match status" value="1"/>
</dbReference>
<dbReference type="Pfam" id="PF04082">
    <property type="entry name" value="Fungal_trans"/>
    <property type="match status" value="1"/>
</dbReference>
<evidence type="ECO:0000256" key="8">
    <source>
        <dbReference type="PROSITE-ProRule" id="PRU00221"/>
    </source>
</evidence>
<dbReference type="GO" id="GO:0000981">
    <property type="term" value="F:DNA-binding transcription factor activity, RNA polymerase II-specific"/>
    <property type="evidence" value="ECO:0007669"/>
    <property type="project" value="InterPro"/>
</dbReference>
<dbReference type="EMBL" id="LBBL01000296">
    <property type="protein sequence ID" value="KKF92960.1"/>
    <property type="molecule type" value="Genomic_DNA"/>
</dbReference>
<comment type="caution">
    <text evidence="11">The sequence shown here is derived from an EMBL/GenBank/DDBJ whole genome shotgun (WGS) entry which is preliminary data.</text>
</comment>
<dbReference type="AlphaFoldDB" id="A0A0F8B0J8"/>
<dbReference type="PROSITE" id="PS00678">
    <property type="entry name" value="WD_REPEATS_1"/>
    <property type="match status" value="1"/>
</dbReference>
<dbReference type="Proteomes" id="UP000034841">
    <property type="component" value="Unassembled WGS sequence"/>
</dbReference>
<dbReference type="SMART" id="SM00066">
    <property type="entry name" value="GAL4"/>
    <property type="match status" value="1"/>
</dbReference>
<organism evidence="11 12">
    <name type="scientific">Ceratocystis fimbriata f. sp. platani</name>
    <dbReference type="NCBI Taxonomy" id="88771"/>
    <lineage>
        <taxon>Eukaryota</taxon>
        <taxon>Fungi</taxon>
        <taxon>Dikarya</taxon>
        <taxon>Ascomycota</taxon>
        <taxon>Pezizomycotina</taxon>
        <taxon>Sordariomycetes</taxon>
        <taxon>Hypocreomycetidae</taxon>
        <taxon>Microascales</taxon>
        <taxon>Ceratocystidaceae</taxon>
        <taxon>Ceratocystis</taxon>
    </lineage>
</organism>
<name>A0A0F8B0J8_CERFI</name>
<dbReference type="PROSITE" id="PS50048">
    <property type="entry name" value="ZN2_CY6_FUNGAL_2"/>
    <property type="match status" value="1"/>
</dbReference>
<dbReference type="PROSITE" id="PS00463">
    <property type="entry name" value="ZN2_CY6_FUNGAL_1"/>
    <property type="match status" value="1"/>
</dbReference>
<feature type="repeat" description="WD" evidence="8">
    <location>
        <begin position="29"/>
        <end position="61"/>
    </location>
</feature>
<dbReference type="Pfam" id="PF00172">
    <property type="entry name" value="Zn_clus"/>
    <property type="match status" value="1"/>
</dbReference>
<evidence type="ECO:0000313" key="12">
    <source>
        <dbReference type="Proteomes" id="UP000034841"/>
    </source>
</evidence>
<reference evidence="11 12" key="1">
    <citation type="submission" date="2015-04" db="EMBL/GenBank/DDBJ databases">
        <title>Genome sequence of Ceratocystis platani, a major pathogen of plane trees.</title>
        <authorList>
            <person name="Belbahri L."/>
        </authorList>
    </citation>
    <scope>NUCLEOTIDE SEQUENCE [LARGE SCALE GENOMIC DNA]</scope>
    <source>
        <strain evidence="11 12">CFO</strain>
    </source>
</reference>
<dbReference type="CDD" id="cd00200">
    <property type="entry name" value="WD40"/>
    <property type="match status" value="1"/>
</dbReference>
<protein>
    <submittedName>
        <fullName evidence="11">THO complex subunit 3</fullName>
    </submittedName>
</protein>
<dbReference type="CDD" id="cd14653">
    <property type="entry name" value="ZIP_Gal4p-like"/>
    <property type="match status" value="1"/>
</dbReference>
<dbReference type="OrthoDB" id="5600212at2759"/>
<gene>
    <name evidence="11" type="primary">THOC3</name>
    <name evidence="11" type="ORF">CFO_g4698</name>
</gene>
<dbReference type="InterPro" id="IPR007219">
    <property type="entry name" value="XnlR_reg_dom"/>
</dbReference>
<evidence type="ECO:0000313" key="11">
    <source>
        <dbReference type="EMBL" id="KKF92960.1"/>
    </source>
</evidence>
<dbReference type="InterPro" id="IPR020472">
    <property type="entry name" value="WD40_PAC1"/>
</dbReference>
<dbReference type="GO" id="GO:0006351">
    <property type="term" value="P:DNA-templated transcription"/>
    <property type="evidence" value="ECO:0007669"/>
    <property type="project" value="InterPro"/>
</dbReference>
<evidence type="ECO:0000256" key="5">
    <source>
        <dbReference type="ARBA" id="ARBA00023015"/>
    </source>
</evidence>
<dbReference type="InterPro" id="IPR050815">
    <property type="entry name" value="TF_fung"/>
</dbReference>
<dbReference type="SUPFAM" id="SSF50978">
    <property type="entry name" value="WD40 repeat-like"/>
    <property type="match status" value="1"/>
</dbReference>
<comment type="subcellular location">
    <subcellularLocation>
        <location evidence="1">Nucleus</location>
    </subcellularLocation>
</comment>
<keyword evidence="12" id="KW-1185">Reference proteome</keyword>
<dbReference type="PRINTS" id="PR00320">
    <property type="entry name" value="GPROTEINBRPT"/>
</dbReference>
<dbReference type="InterPro" id="IPR036322">
    <property type="entry name" value="WD40_repeat_dom_sf"/>
</dbReference>
<dbReference type="GO" id="GO:0008270">
    <property type="term" value="F:zinc ion binding"/>
    <property type="evidence" value="ECO:0007669"/>
    <property type="project" value="InterPro"/>
</dbReference>
<sequence>MSNTVRSRQSLSKDRFPLYFGGARIQIYQDHRGHSVRSIAWNPFGTAIATGSADKTLRVWNPDRPNARFSTELKGHTAPIEKVAFNPVKQAELCSVSNDGTVKLWDVRNNLCVGEFKGLGEAFTLAWAPDGSSLIVGNKTDKLFIIQPGQSTPVASYQQPTQTNQIAFCWSGKKAFVTTGDGKTRILSYPDLKPLLLNEFDEPPSEFKLSGHTASCLTTALHPAARYLATGGSESLISLWDTKDWICQRTLTGMTGPVRSLSFSFDGSYISAGSEDVANTAVAATAVTTTATTGTTPATEIDLVPTTTITTPALQDLTTEAASTTATPSAAPRPDNLFVPKPKRLACMICRRRKLKCDGVKPSCSTCARLGHTCAYDEVRRKSGPKRGYVKALEERLKQVETLLKTQEPPAVAAATRESPSVSRNVPEPVAAAQKSTATPPSAFRPNSAFVSSENDTDWRFKHSSPHASGATRQQTPRAQSQAGSTPDDTGRSAYNHTIPPPMAENRQRDLVDLGLEEPLPFQDAIDELHKIFFEKVHASVPMIHRHRYLAAMTLPPTQQPPVALRYAIWTLASCVSEKYYATKDIFYQRARKYAELDYLKGFGEHIISIAHAQAHVLIASYEFKMMHFPRAWMSTGSAVRLCQMIGLNRLDSSGLDVKQCLPPPRDWTEHEERRRTFWLAFCEDRYASIGTGWPMTIDERDISTNLPSSEEAFDMSKPEQTGTLKDAMTPAGASKLSAFASVVLSSAMFGRNLIHLHRPDPEDRDHDLNGEFWKRHRQLDGILLNTLMSLPANLKLPEGLMTPNVVFVHMSMHTSTICLHQAAIFKADSYHLPANVGMESKIRCITAANEITYIMRMVAHLDLSSMNSFVAFCLYVAARVFVQYLKSQPEDSQVADSLRFLLGSMTALRRLNPLTESFLVQLDVDLDALMARNPRLHNAFPRASELPTSHPFSALAGGTYSKMPISAQLRTGFEAYGGENRFMHPPDDNGTGSSTDFQLDAR</sequence>
<keyword evidence="3" id="KW-0479">Metal-binding</keyword>
<keyword evidence="7" id="KW-0539">Nucleus</keyword>
<dbReference type="InterPro" id="IPR015943">
    <property type="entry name" value="WD40/YVTN_repeat-like_dom_sf"/>
</dbReference>
<evidence type="ECO:0000256" key="2">
    <source>
        <dbReference type="ARBA" id="ARBA00022574"/>
    </source>
</evidence>
<keyword evidence="2 8" id="KW-0853">WD repeat</keyword>
<evidence type="ECO:0000256" key="4">
    <source>
        <dbReference type="ARBA" id="ARBA00022737"/>
    </source>
</evidence>
<dbReference type="PROSITE" id="PS50294">
    <property type="entry name" value="WD_REPEATS_REGION"/>
    <property type="match status" value="3"/>
</dbReference>
<dbReference type="InterPro" id="IPR036864">
    <property type="entry name" value="Zn2-C6_fun-type_DNA-bd_sf"/>
</dbReference>
<feature type="compositionally biased region" description="Polar residues" evidence="9">
    <location>
        <begin position="471"/>
        <end position="496"/>
    </location>
</feature>
<dbReference type="GO" id="GO:0005634">
    <property type="term" value="C:nucleus"/>
    <property type="evidence" value="ECO:0007669"/>
    <property type="project" value="UniProtKB-SubCell"/>
</dbReference>
<keyword evidence="5" id="KW-0805">Transcription regulation</keyword>
<dbReference type="InterPro" id="IPR001680">
    <property type="entry name" value="WD40_rpt"/>
</dbReference>
<dbReference type="CDD" id="cd00067">
    <property type="entry name" value="GAL4"/>
    <property type="match status" value="1"/>
</dbReference>
<feature type="domain" description="Zn(2)-C6 fungal-type" evidence="10">
    <location>
        <begin position="346"/>
        <end position="376"/>
    </location>
</feature>
<dbReference type="Gene3D" id="2.130.10.10">
    <property type="entry name" value="YVTN repeat-like/Quinoprotein amine dehydrogenase"/>
    <property type="match status" value="2"/>
</dbReference>
<evidence type="ECO:0000256" key="9">
    <source>
        <dbReference type="SAM" id="MobiDB-lite"/>
    </source>
</evidence>
<proteinExistence type="predicted"/>
<feature type="region of interest" description="Disordered" evidence="9">
    <location>
        <begin position="408"/>
        <end position="504"/>
    </location>
</feature>
<keyword evidence="6" id="KW-0804">Transcription</keyword>
<evidence type="ECO:0000256" key="7">
    <source>
        <dbReference type="ARBA" id="ARBA00023242"/>
    </source>
</evidence>